<gene>
    <name evidence="1" type="primary">paaY_1</name>
    <name evidence="1" type="ORF">NCTC9117_03423</name>
</gene>
<reference evidence="1 2" key="1">
    <citation type="submission" date="2018-06" db="EMBL/GenBank/DDBJ databases">
        <authorList>
            <consortium name="Pathogen Informatics"/>
            <person name="Doyle S."/>
        </authorList>
    </citation>
    <scope>NUCLEOTIDE SEQUENCE [LARGE SCALE GENOMIC DNA]</scope>
    <source>
        <strain evidence="1 2">NCTC9117</strain>
    </source>
</reference>
<evidence type="ECO:0000313" key="1">
    <source>
        <dbReference type="EMBL" id="STJ80790.1"/>
    </source>
</evidence>
<accession>A0A376Y940</accession>
<evidence type="ECO:0000313" key="2">
    <source>
        <dbReference type="Proteomes" id="UP000254785"/>
    </source>
</evidence>
<dbReference type="Proteomes" id="UP000254785">
    <property type="component" value="Unassembled WGS sequence"/>
</dbReference>
<dbReference type="AlphaFoldDB" id="A0A376Y940"/>
<dbReference type="EMBL" id="UGDC01000003">
    <property type="protein sequence ID" value="STJ80790.1"/>
    <property type="molecule type" value="Genomic_DNA"/>
</dbReference>
<dbReference type="SUPFAM" id="SSF51161">
    <property type="entry name" value="Trimeric LpxA-like enzymes"/>
    <property type="match status" value="1"/>
</dbReference>
<protein>
    <submittedName>
        <fullName evidence="1">Phenylacetic acid degradation protein</fullName>
    </submittedName>
</protein>
<organism evidence="1 2">
    <name type="scientific">Escherichia coli</name>
    <dbReference type="NCBI Taxonomy" id="562"/>
    <lineage>
        <taxon>Bacteria</taxon>
        <taxon>Pseudomonadati</taxon>
        <taxon>Pseudomonadota</taxon>
        <taxon>Gammaproteobacteria</taxon>
        <taxon>Enterobacterales</taxon>
        <taxon>Enterobacteriaceae</taxon>
        <taxon>Escherichia</taxon>
    </lineage>
</organism>
<dbReference type="InterPro" id="IPR011004">
    <property type="entry name" value="Trimer_LpxA-like_sf"/>
</dbReference>
<name>A0A376Y940_ECOLX</name>
<proteinExistence type="predicted"/>
<sequence length="83" mass="9543">MLVASAFVKAKAEMPANYLIVGSPAKAIRELSEQELAWKKQGTHEYQVLVTRCKQTLHQVEPLREIEPGRKRLVFDENLRPKQ</sequence>